<keyword evidence="2" id="KW-1185">Reference proteome</keyword>
<comment type="caution">
    <text evidence="1">The sequence shown here is derived from an EMBL/GenBank/DDBJ whole genome shotgun (WGS) entry which is preliminary data.</text>
</comment>
<gene>
    <name evidence="1" type="ORF">QJS04_geneDACA011140</name>
</gene>
<dbReference type="Gene3D" id="3.20.20.80">
    <property type="entry name" value="Glycosidases"/>
    <property type="match status" value="1"/>
</dbReference>
<organism evidence="1 2">
    <name type="scientific">Acorus gramineus</name>
    <name type="common">Dwarf sweet flag</name>
    <dbReference type="NCBI Taxonomy" id="55184"/>
    <lineage>
        <taxon>Eukaryota</taxon>
        <taxon>Viridiplantae</taxon>
        <taxon>Streptophyta</taxon>
        <taxon>Embryophyta</taxon>
        <taxon>Tracheophyta</taxon>
        <taxon>Spermatophyta</taxon>
        <taxon>Magnoliopsida</taxon>
        <taxon>Liliopsida</taxon>
        <taxon>Acoraceae</taxon>
        <taxon>Acorus</taxon>
    </lineage>
</organism>
<proteinExistence type="predicted"/>
<dbReference type="Proteomes" id="UP001179952">
    <property type="component" value="Unassembled WGS sequence"/>
</dbReference>
<sequence>MAFAGVSNAAGGITVYWGENTAEGTLAATCATNSYAYVNIAFLKPLRQRPHPVPQPRRPL</sequence>
<accession>A0AAV9BKQ5</accession>
<reference evidence="1" key="1">
    <citation type="journal article" date="2023" name="Nat. Commun.">
        <title>Diploid and tetraploid genomes of Acorus and the evolution of monocots.</title>
        <authorList>
            <person name="Ma L."/>
            <person name="Liu K.W."/>
            <person name="Li Z."/>
            <person name="Hsiao Y.Y."/>
            <person name="Qi Y."/>
            <person name="Fu T."/>
            <person name="Tang G.D."/>
            <person name="Zhang D."/>
            <person name="Sun W.H."/>
            <person name="Liu D.K."/>
            <person name="Li Y."/>
            <person name="Chen G.Z."/>
            <person name="Liu X.D."/>
            <person name="Liao X.Y."/>
            <person name="Jiang Y.T."/>
            <person name="Yu X."/>
            <person name="Hao Y."/>
            <person name="Huang J."/>
            <person name="Zhao X.W."/>
            <person name="Ke S."/>
            <person name="Chen Y.Y."/>
            <person name="Wu W.L."/>
            <person name="Hsu J.L."/>
            <person name="Lin Y.F."/>
            <person name="Huang M.D."/>
            <person name="Li C.Y."/>
            <person name="Huang L."/>
            <person name="Wang Z.W."/>
            <person name="Zhao X."/>
            <person name="Zhong W.Y."/>
            <person name="Peng D.H."/>
            <person name="Ahmad S."/>
            <person name="Lan S."/>
            <person name="Zhang J.S."/>
            <person name="Tsai W.C."/>
            <person name="Van de Peer Y."/>
            <person name="Liu Z.J."/>
        </authorList>
    </citation>
    <scope>NUCLEOTIDE SEQUENCE</scope>
    <source>
        <strain evidence="1">SCP</strain>
    </source>
</reference>
<name>A0AAV9BKQ5_ACOGR</name>
<dbReference type="InterPro" id="IPR017853">
    <property type="entry name" value="GH"/>
</dbReference>
<dbReference type="SUPFAM" id="SSF51445">
    <property type="entry name" value="(Trans)glycosidases"/>
    <property type="match status" value="1"/>
</dbReference>
<dbReference type="EMBL" id="JAUJYN010000003">
    <property type="protein sequence ID" value="KAK1276757.1"/>
    <property type="molecule type" value="Genomic_DNA"/>
</dbReference>
<evidence type="ECO:0000313" key="1">
    <source>
        <dbReference type="EMBL" id="KAK1276757.1"/>
    </source>
</evidence>
<dbReference type="AlphaFoldDB" id="A0AAV9BKQ5"/>
<evidence type="ECO:0000313" key="2">
    <source>
        <dbReference type="Proteomes" id="UP001179952"/>
    </source>
</evidence>
<protein>
    <submittedName>
        <fullName evidence="1">Uncharacterized protein</fullName>
    </submittedName>
</protein>
<reference evidence="1" key="2">
    <citation type="submission" date="2023-06" db="EMBL/GenBank/DDBJ databases">
        <authorList>
            <person name="Ma L."/>
            <person name="Liu K.-W."/>
            <person name="Li Z."/>
            <person name="Hsiao Y.-Y."/>
            <person name="Qi Y."/>
            <person name="Fu T."/>
            <person name="Tang G."/>
            <person name="Zhang D."/>
            <person name="Sun W.-H."/>
            <person name="Liu D.-K."/>
            <person name="Li Y."/>
            <person name="Chen G.-Z."/>
            <person name="Liu X.-D."/>
            <person name="Liao X.-Y."/>
            <person name="Jiang Y.-T."/>
            <person name="Yu X."/>
            <person name="Hao Y."/>
            <person name="Huang J."/>
            <person name="Zhao X.-W."/>
            <person name="Ke S."/>
            <person name="Chen Y.-Y."/>
            <person name="Wu W.-L."/>
            <person name="Hsu J.-L."/>
            <person name="Lin Y.-F."/>
            <person name="Huang M.-D."/>
            <person name="Li C.-Y."/>
            <person name="Huang L."/>
            <person name="Wang Z.-W."/>
            <person name="Zhao X."/>
            <person name="Zhong W.-Y."/>
            <person name="Peng D.-H."/>
            <person name="Ahmad S."/>
            <person name="Lan S."/>
            <person name="Zhang J.-S."/>
            <person name="Tsai W.-C."/>
            <person name="Van De Peer Y."/>
            <person name="Liu Z.-J."/>
        </authorList>
    </citation>
    <scope>NUCLEOTIDE SEQUENCE</scope>
    <source>
        <strain evidence="1">SCP</strain>
        <tissue evidence="1">Leaves</tissue>
    </source>
</reference>